<keyword evidence="4" id="KW-1185">Reference proteome</keyword>
<dbReference type="Proteomes" id="UP000321816">
    <property type="component" value="Chromosome"/>
</dbReference>
<dbReference type="KEGG" id="ahal:FTX54_016270"/>
<dbReference type="OrthoDB" id="2147383at2"/>
<dbReference type="RefSeq" id="WP_147802609.1">
    <property type="nucleotide sequence ID" value="NZ_CP144914.1"/>
</dbReference>
<evidence type="ECO:0000259" key="2">
    <source>
        <dbReference type="Pfam" id="PF01910"/>
    </source>
</evidence>
<accession>A0A5C7FBL3</accession>
<proteinExistence type="inferred from homology"/>
<evidence type="ECO:0000256" key="1">
    <source>
        <dbReference type="ARBA" id="ARBA00010272"/>
    </source>
</evidence>
<dbReference type="InterPro" id="IPR029756">
    <property type="entry name" value="MTH1187/YkoF-like"/>
</dbReference>
<comment type="similarity">
    <text evidence="1">Belongs to the UPF0045 family.</text>
</comment>
<dbReference type="GO" id="GO:0005829">
    <property type="term" value="C:cytosol"/>
    <property type="evidence" value="ECO:0007669"/>
    <property type="project" value="TreeGrafter"/>
</dbReference>
<evidence type="ECO:0000313" key="4">
    <source>
        <dbReference type="Proteomes" id="UP000321816"/>
    </source>
</evidence>
<protein>
    <submittedName>
        <fullName evidence="3">MTH1187 family thiamine-binding protein</fullName>
    </submittedName>
</protein>
<dbReference type="NCBIfam" id="TIGR00106">
    <property type="entry name" value="MTH1187 family thiamine-binding protein"/>
    <property type="match status" value="1"/>
</dbReference>
<dbReference type="Gene3D" id="3.30.70.930">
    <property type="match status" value="1"/>
</dbReference>
<dbReference type="PANTHER" id="PTHR33777:SF1">
    <property type="entry name" value="UPF0045 PROTEIN ECM15"/>
    <property type="match status" value="1"/>
</dbReference>
<dbReference type="InterPro" id="IPR002767">
    <property type="entry name" value="Thiamine_BP"/>
</dbReference>
<dbReference type="Pfam" id="PF01910">
    <property type="entry name" value="Thiamine_BP"/>
    <property type="match status" value="1"/>
</dbReference>
<gene>
    <name evidence="3" type="ORF">FTX54_016270</name>
</gene>
<organism evidence="3 4">
    <name type="scientific">Alkalicoccus halolimnae</name>
    <dbReference type="NCBI Taxonomy" id="1667239"/>
    <lineage>
        <taxon>Bacteria</taxon>
        <taxon>Bacillati</taxon>
        <taxon>Bacillota</taxon>
        <taxon>Bacilli</taxon>
        <taxon>Bacillales</taxon>
        <taxon>Bacillaceae</taxon>
        <taxon>Alkalicoccus</taxon>
    </lineage>
</organism>
<evidence type="ECO:0000313" key="3">
    <source>
        <dbReference type="EMBL" id="WWD79925.1"/>
    </source>
</evidence>
<dbReference type="AlphaFoldDB" id="A0A5C7FBL3"/>
<feature type="domain" description="Thiamine-binding protein" evidence="2">
    <location>
        <begin position="5"/>
        <end position="94"/>
    </location>
</feature>
<dbReference type="PANTHER" id="PTHR33777">
    <property type="entry name" value="UPF0045 PROTEIN ECM15"/>
    <property type="match status" value="1"/>
</dbReference>
<reference evidence="3 4" key="1">
    <citation type="submission" date="2024-01" db="EMBL/GenBank/DDBJ databases">
        <title>Complete Genome Sequence of Alkalicoccus halolimnae BZ-SZ-XJ29T, a Moderately Halophilic Bacterium Isolated from a Salt Lake.</title>
        <authorList>
            <person name="Zhao B."/>
        </authorList>
    </citation>
    <scope>NUCLEOTIDE SEQUENCE [LARGE SCALE GENOMIC DNA]</scope>
    <source>
        <strain evidence="3 4">BZ-SZ-XJ29</strain>
    </source>
</reference>
<sequence>MPLLEISVVPVGTNSESFSGDIERAVAVIEQNGLNYQVTPTSTIVEGDIDKLFDVAQVIHMNEIENNAQRVVTHMKIDDRKDKNITLDRQVNRIKEE</sequence>
<dbReference type="EMBL" id="CP144914">
    <property type="protein sequence ID" value="WWD79925.1"/>
    <property type="molecule type" value="Genomic_DNA"/>
</dbReference>
<dbReference type="SUPFAM" id="SSF89957">
    <property type="entry name" value="MTH1187/YkoF-like"/>
    <property type="match status" value="1"/>
</dbReference>
<dbReference type="InterPro" id="IPR051614">
    <property type="entry name" value="UPF0045_domain"/>
</dbReference>
<name>A0A5C7FBL3_9BACI</name>